<gene>
    <name evidence="5" type="ORF">MMAD_28560</name>
</gene>
<evidence type="ECO:0000256" key="2">
    <source>
        <dbReference type="ARBA" id="ARBA00022525"/>
    </source>
</evidence>
<dbReference type="AlphaFoldDB" id="A0A7I7XH89"/>
<protein>
    <submittedName>
        <fullName evidence="5">Membrane protein</fullName>
    </submittedName>
</protein>
<dbReference type="PANTHER" id="PTHR48098">
    <property type="entry name" value="ENTEROCHELIN ESTERASE-RELATED"/>
    <property type="match status" value="1"/>
</dbReference>
<dbReference type="EMBL" id="AP022610">
    <property type="protein sequence ID" value="BBZ28561.1"/>
    <property type="molecule type" value="Genomic_DNA"/>
</dbReference>
<dbReference type="GO" id="GO:0016747">
    <property type="term" value="F:acyltransferase activity, transferring groups other than amino-acyl groups"/>
    <property type="evidence" value="ECO:0007669"/>
    <property type="project" value="TreeGrafter"/>
</dbReference>
<sequence length="474" mass="50460">MEVSEALLLRHHLGLLPLTHGWLPTTAQLLAAAALCGAVGWRTPRWRAVWVPVAALFGVGVAVAVHRYLGSLGVAGDPAPRMLWIWTALTGVTSAVVVLGWRRTRWWRRGLSIAAIPLCLLGCALALNQWVGYFPTVHSAWNQFTAGPLPDQTDRITVTAMQMTHVHPRRGVVVPVTIAADASHFAHRRELVYLPPAWFASNPPPRLPVVMMIGAELNTPADWLRAGNAVATTDAFAADHAGHAPVLVFVDPTGAFRNDTECVNGRRGNAALHLTRDVVPFMVSNFGVSADRSNWGIAGWSMGGTCAIDLSVRHPEMFSAFVDIAGDRGPNSGSKAQTIATLFNGDTSAWAQFDPATVITTHGRYDGVSGLFAIAGVPGQADPLGNPEGQDTAARSLCSLGRAHGIQCAVVTQPGRHDWPFAANAFATALPWLSGQLGTPGVPRIPLPAWTPDPPPATVADATHLDDATGRPHR</sequence>
<accession>A0A7I7XH89</accession>
<reference evidence="5 6" key="1">
    <citation type="journal article" date="2019" name="Emerg. Microbes Infect.">
        <title>Comprehensive subspecies identification of 175 nontuberculous mycobacteria species based on 7547 genomic profiles.</title>
        <authorList>
            <person name="Matsumoto Y."/>
            <person name="Kinjo T."/>
            <person name="Motooka D."/>
            <person name="Nabeya D."/>
            <person name="Jung N."/>
            <person name="Uechi K."/>
            <person name="Horii T."/>
            <person name="Iida T."/>
            <person name="Fujita J."/>
            <person name="Nakamura S."/>
        </authorList>
    </citation>
    <scope>NUCLEOTIDE SEQUENCE [LARGE SCALE GENOMIC DNA]</scope>
    <source>
        <strain evidence="5 6">JCM 13574</strain>
    </source>
</reference>
<feature type="transmembrane region" description="Helical" evidence="4">
    <location>
        <begin position="48"/>
        <end position="69"/>
    </location>
</feature>
<keyword evidence="4" id="KW-1133">Transmembrane helix</keyword>
<dbReference type="KEGG" id="mmag:MMAD_28560"/>
<name>A0A7I7XH89_9MYCO</name>
<feature type="transmembrane region" description="Helical" evidence="4">
    <location>
        <begin position="20"/>
        <end position="41"/>
    </location>
</feature>
<evidence type="ECO:0000256" key="1">
    <source>
        <dbReference type="ARBA" id="ARBA00004613"/>
    </source>
</evidence>
<feature type="region of interest" description="Disordered" evidence="3">
    <location>
        <begin position="444"/>
        <end position="474"/>
    </location>
</feature>
<dbReference type="InterPro" id="IPR029058">
    <property type="entry name" value="AB_hydrolase_fold"/>
</dbReference>
<dbReference type="PANTHER" id="PTHR48098:SF1">
    <property type="entry name" value="DIACYLGLYCEROL ACYLTRANSFERASE_MYCOLYLTRANSFERASE AG85A"/>
    <property type="match status" value="1"/>
</dbReference>
<dbReference type="InterPro" id="IPR000801">
    <property type="entry name" value="Esterase-like"/>
</dbReference>
<dbReference type="InterPro" id="IPR050583">
    <property type="entry name" value="Mycobacterial_A85_antigen"/>
</dbReference>
<keyword evidence="4" id="KW-0812">Transmembrane</keyword>
<feature type="compositionally biased region" description="Basic and acidic residues" evidence="3">
    <location>
        <begin position="463"/>
        <end position="474"/>
    </location>
</feature>
<evidence type="ECO:0000256" key="3">
    <source>
        <dbReference type="SAM" id="MobiDB-lite"/>
    </source>
</evidence>
<proteinExistence type="predicted"/>
<dbReference type="Proteomes" id="UP000466517">
    <property type="component" value="Chromosome"/>
</dbReference>
<dbReference type="Pfam" id="PF00756">
    <property type="entry name" value="Esterase"/>
    <property type="match status" value="1"/>
</dbReference>
<dbReference type="Gene3D" id="3.40.50.1820">
    <property type="entry name" value="alpha/beta hydrolase"/>
    <property type="match status" value="1"/>
</dbReference>
<feature type="transmembrane region" description="Helical" evidence="4">
    <location>
        <begin position="113"/>
        <end position="133"/>
    </location>
</feature>
<keyword evidence="2" id="KW-0964">Secreted</keyword>
<keyword evidence="6" id="KW-1185">Reference proteome</keyword>
<organism evidence="5 6">
    <name type="scientific">Mycolicibacterium madagascariense</name>
    <dbReference type="NCBI Taxonomy" id="212765"/>
    <lineage>
        <taxon>Bacteria</taxon>
        <taxon>Bacillati</taxon>
        <taxon>Actinomycetota</taxon>
        <taxon>Actinomycetes</taxon>
        <taxon>Mycobacteriales</taxon>
        <taxon>Mycobacteriaceae</taxon>
        <taxon>Mycolicibacterium</taxon>
    </lineage>
</organism>
<evidence type="ECO:0000313" key="5">
    <source>
        <dbReference type="EMBL" id="BBZ28561.1"/>
    </source>
</evidence>
<feature type="transmembrane region" description="Helical" evidence="4">
    <location>
        <begin position="81"/>
        <end position="101"/>
    </location>
</feature>
<evidence type="ECO:0000256" key="4">
    <source>
        <dbReference type="SAM" id="Phobius"/>
    </source>
</evidence>
<keyword evidence="4" id="KW-0472">Membrane</keyword>
<feature type="compositionally biased region" description="Pro residues" evidence="3">
    <location>
        <begin position="444"/>
        <end position="457"/>
    </location>
</feature>
<evidence type="ECO:0000313" key="6">
    <source>
        <dbReference type="Proteomes" id="UP000466517"/>
    </source>
</evidence>
<dbReference type="SUPFAM" id="SSF53474">
    <property type="entry name" value="alpha/beta-Hydrolases"/>
    <property type="match status" value="1"/>
</dbReference>
<comment type="subcellular location">
    <subcellularLocation>
        <location evidence="1">Secreted</location>
    </subcellularLocation>
</comment>
<dbReference type="GO" id="GO:0005576">
    <property type="term" value="C:extracellular region"/>
    <property type="evidence" value="ECO:0007669"/>
    <property type="project" value="UniProtKB-SubCell"/>
</dbReference>